<dbReference type="GO" id="GO:0005654">
    <property type="term" value="C:nucleoplasm"/>
    <property type="evidence" value="ECO:0007669"/>
    <property type="project" value="UniProtKB-SubCell"/>
</dbReference>
<comment type="subcellular location">
    <subcellularLocation>
        <location evidence="6">Nucleus</location>
        <location evidence="6">Nucleolus</location>
    </subcellularLocation>
    <subcellularLocation>
        <location evidence="6">Nucleus</location>
        <location evidence="6">Nucleoplasm</location>
    </subcellularLocation>
</comment>
<accession>A0A2P6MZX8</accession>
<reference evidence="14 15" key="1">
    <citation type="journal article" date="2018" name="Genome Biol. Evol.">
        <title>Multiple Roots of Fruiting Body Formation in Amoebozoa.</title>
        <authorList>
            <person name="Hillmann F."/>
            <person name="Forbes G."/>
            <person name="Novohradska S."/>
            <person name="Ferling I."/>
            <person name="Riege K."/>
            <person name="Groth M."/>
            <person name="Westermann M."/>
            <person name="Marz M."/>
            <person name="Spaller T."/>
            <person name="Winckler T."/>
            <person name="Schaap P."/>
            <person name="Glockner G."/>
        </authorList>
    </citation>
    <scope>NUCLEOTIDE SEQUENCE [LARGE SCALE GENOMIC DNA]</scope>
    <source>
        <strain evidence="14 15">Jena</strain>
    </source>
</reference>
<evidence type="ECO:0000256" key="5">
    <source>
        <dbReference type="ARBA" id="ARBA00023242"/>
    </source>
</evidence>
<dbReference type="Gene3D" id="2.30.29.30">
    <property type="entry name" value="Pleckstrin-homology domain (PH domain)/Phosphotyrosine-binding domain (PTB)"/>
    <property type="match status" value="2"/>
</dbReference>
<dbReference type="GO" id="GO:0005730">
    <property type="term" value="C:nucleolus"/>
    <property type="evidence" value="ECO:0007669"/>
    <property type="project" value="UniProtKB-SubCell"/>
</dbReference>
<dbReference type="Pfam" id="PF00307">
    <property type="entry name" value="CH"/>
    <property type="match status" value="1"/>
</dbReference>
<feature type="region of interest" description="Disordered" evidence="9">
    <location>
        <begin position="130"/>
        <end position="159"/>
    </location>
</feature>
<dbReference type="GO" id="GO:0000466">
    <property type="term" value="P:maturation of 5.8S rRNA from tricistronic rRNA transcript (SSU-rRNA, 5.8S rRNA, LSU-rRNA)"/>
    <property type="evidence" value="ECO:0007669"/>
    <property type="project" value="UniProtKB-UniRule"/>
</dbReference>
<feature type="region of interest" description="Disordered" evidence="9">
    <location>
        <begin position="1146"/>
        <end position="1169"/>
    </location>
</feature>
<keyword evidence="4" id="KW-0677">Repeat</keyword>
<keyword evidence="5 6" id="KW-0539">Nucleus</keyword>
<dbReference type="InterPro" id="IPR001715">
    <property type="entry name" value="CH_dom"/>
</dbReference>
<dbReference type="PROSITE" id="PS50082">
    <property type="entry name" value="WD_REPEATS_2"/>
    <property type="match status" value="3"/>
</dbReference>
<dbReference type="InterPro" id="IPR019775">
    <property type="entry name" value="WD40_repeat_CS"/>
</dbReference>
<dbReference type="Gene3D" id="1.20.900.10">
    <property type="entry name" value="Dbl homology (DH) domain"/>
    <property type="match status" value="1"/>
</dbReference>
<dbReference type="GO" id="GO:0005737">
    <property type="term" value="C:cytoplasm"/>
    <property type="evidence" value="ECO:0007669"/>
    <property type="project" value="UniProtKB-ARBA"/>
</dbReference>
<dbReference type="InterPro" id="IPR012972">
    <property type="entry name" value="NLE"/>
</dbReference>
<evidence type="ECO:0000256" key="8">
    <source>
        <dbReference type="PROSITE-ProRule" id="PRU00288"/>
    </source>
</evidence>
<dbReference type="Pfam" id="PF08154">
    <property type="entry name" value="NLE"/>
    <property type="match status" value="1"/>
</dbReference>
<protein>
    <recommendedName>
        <fullName evidence="6">Ribosome biogenesis protein WDR12 homolog</fullName>
    </recommendedName>
</protein>
<evidence type="ECO:0000256" key="6">
    <source>
        <dbReference type="HAMAP-Rule" id="MF_03029"/>
    </source>
</evidence>
<feature type="compositionally biased region" description="Basic and acidic residues" evidence="9">
    <location>
        <begin position="351"/>
        <end position="398"/>
    </location>
</feature>
<dbReference type="SMART" id="SM00320">
    <property type="entry name" value="WD40"/>
    <property type="match status" value="7"/>
</dbReference>
<dbReference type="Gene3D" id="1.10.418.10">
    <property type="entry name" value="Calponin-like domain"/>
    <property type="match status" value="1"/>
</dbReference>
<feature type="compositionally biased region" description="Basic and acidic residues" evidence="9">
    <location>
        <begin position="301"/>
        <end position="326"/>
    </location>
</feature>
<dbReference type="InterPro" id="IPR020472">
    <property type="entry name" value="WD40_PAC1"/>
</dbReference>
<proteinExistence type="inferred from homology"/>
<dbReference type="Proteomes" id="UP000241769">
    <property type="component" value="Unassembled WGS sequence"/>
</dbReference>
<feature type="repeat" description="WD" evidence="7">
    <location>
        <begin position="1650"/>
        <end position="1690"/>
    </location>
</feature>
<dbReference type="EMBL" id="MDYQ01000272">
    <property type="protein sequence ID" value="PRP77255.1"/>
    <property type="molecule type" value="Genomic_DNA"/>
</dbReference>
<dbReference type="FunCoup" id="A0A2P6MZX8">
    <property type="interactions" value="15"/>
</dbReference>
<evidence type="ECO:0000313" key="15">
    <source>
        <dbReference type="Proteomes" id="UP000241769"/>
    </source>
</evidence>
<evidence type="ECO:0000256" key="7">
    <source>
        <dbReference type="PROSITE-ProRule" id="PRU00221"/>
    </source>
</evidence>
<dbReference type="CDD" id="cd00821">
    <property type="entry name" value="PH"/>
    <property type="match status" value="1"/>
</dbReference>
<dbReference type="InterPro" id="IPR001331">
    <property type="entry name" value="GDS_CDC24_CS"/>
</dbReference>
<comment type="function">
    <text evidence="6">Required for maturation of ribosomal RNAs and formation of the large ribosomal subunit.</text>
</comment>
<dbReference type="GO" id="GO:0035556">
    <property type="term" value="P:intracellular signal transduction"/>
    <property type="evidence" value="ECO:0007669"/>
    <property type="project" value="InterPro"/>
</dbReference>
<evidence type="ECO:0000256" key="1">
    <source>
        <dbReference type="ARBA" id="ARBA00022517"/>
    </source>
</evidence>
<dbReference type="Gene3D" id="1.10.220.150">
    <property type="entry name" value="Arf GTPase activating protein"/>
    <property type="match status" value="1"/>
</dbReference>
<evidence type="ECO:0000259" key="12">
    <source>
        <dbReference type="PROSITE" id="PS50021"/>
    </source>
</evidence>
<evidence type="ECO:0000256" key="2">
    <source>
        <dbReference type="ARBA" id="ARBA00022552"/>
    </source>
</evidence>
<feature type="compositionally biased region" description="Basic and acidic residues" evidence="9">
    <location>
        <begin position="409"/>
        <end position="423"/>
    </location>
</feature>
<organism evidence="14 15">
    <name type="scientific">Planoprotostelium fungivorum</name>
    <dbReference type="NCBI Taxonomy" id="1890364"/>
    <lineage>
        <taxon>Eukaryota</taxon>
        <taxon>Amoebozoa</taxon>
        <taxon>Evosea</taxon>
        <taxon>Variosea</taxon>
        <taxon>Cavosteliida</taxon>
        <taxon>Cavosteliaceae</taxon>
        <taxon>Planoprotostelium</taxon>
    </lineage>
</organism>
<dbReference type="InterPro" id="IPR035899">
    <property type="entry name" value="DBL_dom_sf"/>
</dbReference>
<dbReference type="SUPFAM" id="SSF50978">
    <property type="entry name" value="WD40 repeat-like"/>
    <property type="match status" value="1"/>
</dbReference>
<dbReference type="SUPFAM" id="SSF48065">
    <property type="entry name" value="DBL homology domain (DH-domain)"/>
    <property type="match status" value="1"/>
</dbReference>
<feature type="compositionally biased region" description="Low complexity" evidence="9">
    <location>
        <begin position="1154"/>
        <end position="1169"/>
    </location>
</feature>
<dbReference type="CDD" id="cd00200">
    <property type="entry name" value="WD40"/>
    <property type="match status" value="1"/>
</dbReference>
<dbReference type="GO" id="GO:0005085">
    <property type="term" value="F:guanyl-nucleotide exchange factor activity"/>
    <property type="evidence" value="ECO:0007669"/>
    <property type="project" value="InterPro"/>
</dbReference>
<feature type="domain" description="DH" evidence="11">
    <location>
        <begin position="654"/>
        <end position="840"/>
    </location>
</feature>
<dbReference type="Gene3D" id="2.130.10.10">
    <property type="entry name" value="YVTN repeat-like/Quinoprotein amine dehydrogenase"/>
    <property type="match status" value="2"/>
</dbReference>
<dbReference type="SMART" id="SM00033">
    <property type="entry name" value="CH"/>
    <property type="match status" value="1"/>
</dbReference>
<name>A0A2P6MZX8_9EUKA</name>
<dbReference type="PROSITE" id="PS50003">
    <property type="entry name" value="PH_DOMAIN"/>
    <property type="match status" value="2"/>
</dbReference>
<dbReference type="FunFam" id="1.20.900.10:FF:000003">
    <property type="entry name" value="Rho guanine nucleotide exchange factor 10 like"/>
    <property type="match status" value="1"/>
</dbReference>
<keyword evidence="8" id="KW-0863">Zinc-finger</keyword>
<dbReference type="Pfam" id="PF00169">
    <property type="entry name" value="PH"/>
    <property type="match status" value="1"/>
</dbReference>
<dbReference type="Pfam" id="PF01412">
    <property type="entry name" value="ArfGap"/>
    <property type="match status" value="1"/>
</dbReference>
<dbReference type="Pfam" id="PF00621">
    <property type="entry name" value="RhoGEF"/>
    <property type="match status" value="1"/>
</dbReference>
<keyword evidence="1 6" id="KW-0690">Ribosome biogenesis</keyword>
<feature type="region of interest" description="Disordered" evidence="9">
    <location>
        <begin position="1625"/>
        <end position="1650"/>
    </location>
</feature>
<evidence type="ECO:0000256" key="3">
    <source>
        <dbReference type="ARBA" id="ARBA00022574"/>
    </source>
</evidence>
<gene>
    <name evidence="14" type="ORF">PROFUN_13638</name>
</gene>
<feature type="compositionally biased region" description="Low complexity" evidence="9">
    <location>
        <begin position="586"/>
        <end position="595"/>
    </location>
</feature>
<feature type="compositionally biased region" description="Polar residues" evidence="9">
    <location>
        <begin position="608"/>
        <end position="618"/>
    </location>
</feature>
<dbReference type="CDD" id="cd00160">
    <property type="entry name" value="RhoGEF"/>
    <property type="match status" value="1"/>
</dbReference>
<comment type="similarity">
    <text evidence="6">Belongs to the WD repeat WDR12/YTM1 family.</text>
</comment>
<keyword evidence="2 6" id="KW-0698">rRNA processing</keyword>
<evidence type="ECO:0000259" key="11">
    <source>
        <dbReference type="PROSITE" id="PS50010"/>
    </source>
</evidence>
<dbReference type="PRINTS" id="PR00405">
    <property type="entry name" value="REVINTRACTNG"/>
</dbReference>
<dbReference type="Pfam" id="PF00400">
    <property type="entry name" value="WD40"/>
    <property type="match status" value="4"/>
</dbReference>
<dbReference type="GO" id="GO:0043021">
    <property type="term" value="F:ribonucleoprotein complex binding"/>
    <property type="evidence" value="ECO:0007669"/>
    <property type="project" value="UniProtKB-UniRule"/>
</dbReference>
<dbReference type="PROSITE" id="PS50021">
    <property type="entry name" value="CH"/>
    <property type="match status" value="1"/>
</dbReference>
<evidence type="ECO:0000313" key="14">
    <source>
        <dbReference type="EMBL" id="PRP77255.1"/>
    </source>
</evidence>
<keyword evidence="8" id="KW-0862">Zinc</keyword>
<feature type="compositionally biased region" description="Basic and acidic residues" evidence="9">
    <location>
        <begin position="273"/>
        <end position="286"/>
    </location>
</feature>
<evidence type="ECO:0000256" key="4">
    <source>
        <dbReference type="ARBA" id="ARBA00022737"/>
    </source>
</evidence>
<feature type="domain" description="PH" evidence="10">
    <location>
        <begin position="870"/>
        <end position="1010"/>
    </location>
</feature>
<keyword evidence="15" id="KW-1185">Reference proteome</keyword>
<keyword evidence="3 7" id="KW-0853">WD repeat</keyword>
<dbReference type="PROSITE" id="PS50010">
    <property type="entry name" value="DH_2"/>
    <property type="match status" value="1"/>
</dbReference>
<evidence type="ECO:0000259" key="10">
    <source>
        <dbReference type="PROSITE" id="PS50003"/>
    </source>
</evidence>
<dbReference type="InterPro" id="IPR038508">
    <property type="entry name" value="ArfGAP_dom_sf"/>
</dbReference>
<dbReference type="PROSITE" id="PS00741">
    <property type="entry name" value="DH_1"/>
    <property type="match status" value="1"/>
</dbReference>
<dbReference type="SMART" id="SM00105">
    <property type="entry name" value="ArfGap"/>
    <property type="match status" value="1"/>
</dbReference>
<dbReference type="GO" id="GO:0030687">
    <property type="term" value="C:preribosome, large subunit precursor"/>
    <property type="evidence" value="ECO:0007669"/>
    <property type="project" value="UniProtKB-UniRule"/>
</dbReference>
<dbReference type="SUPFAM" id="SSF50729">
    <property type="entry name" value="PH domain-like"/>
    <property type="match status" value="2"/>
</dbReference>
<dbReference type="InterPro" id="IPR037278">
    <property type="entry name" value="ARFGAP/RecO"/>
</dbReference>
<dbReference type="InterPro" id="IPR015943">
    <property type="entry name" value="WD40/YVTN_repeat-like_dom_sf"/>
</dbReference>
<dbReference type="InterPro" id="IPR028599">
    <property type="entry name" value="WDR12/Ytm1"/>
</dbReference>
<dbReference type="GO" id="GO:0008270">
    <property type="term" value="F:zinc ion binding"/>
    <property type="evidence" value="ECO:0007669"/>
    <property type="project" value="UniProtKB-KW"/>
</dbReference>
<dbReference type="SUPFAM" id="SSF47576">
    <property type="entry name" value="Calponin-homology domain, CH-domain"/>
    <property type="match status" value="1"/>
</dbReference>
<dbReference type="PROSITE" id="PS50115">
    <property type="entry name" value="ARFGAP"/>
    <property type="match status" value="1"/>
</dbReference>
<dbReference type="PROSITE" id="PS00678">
    <property type="entry name" value="WD_REPEATS_1"/>
    <property type="match status" value="2"/>
</dbReference>
<feature type="domain" description="Calponin-homology (CH)" evidence="12">
    <location>
        <begin position="11"/>
        <end position="117"/>
    </location>
</feature>
<keyword evidence="8" id="KW-0479">Metal-binding</keyword>
<dbReference type="InParanoid" id="A0A2P6MZX8"/>
<dbReference type="GO" id="GO:0005096">
    <property type="term" value="F:GTPase activator activity"/>
    <property type="evidence" value="ECO:0007669"/>
    <property type="project" value="InterPro"/>
</dbReference>
<dbReference type="CDD" id="cd08204">
    <property type="entry name" value="ArfGap"/>
    <property type="match status" value="1"/>
</dbReference>
<feature type="region of interest" description="Disordered" evidence="9">
    <location>
        <begin position="231"/>
        <end position="618"/>
    </location>
</feature>
<dbReference type="InterPro" id="IPR036322">
    <property type="entry name" value="WD40_repeat_dom_sf"/>
</dbReference>
<dbReference type="PROSITE" id="PS50294">
    <property type="entry name" value="WD_REPEATS_REGION"/>
    <property type="match status" value="3"/>
</dbReference>
<dbReference type="InterPro" id="IPR001164">
    <property type="entry name" value="ArfGAP_dom"/>
</dbReference>
<feature type="repeat" description="WD" evidence="7">
    <location>
        <begin position="1733"/>
        <end position="1775"/>
    </location>
</feature>
<dbReference type="STRING" id="1890364.A0A2P6MZX8"/>
<feature type="repeat" description="WD" evidence="7">
    <location>
        <begin position="1477"/>
        <end position="1518"/>
    </location>
</feature>
<dbReference type="InterPro" id="IPR001849">
    <property type="entry name" value="PH_domain"/>
</dbReference>
<dbReference type="GO" id="GO:0000463">
    <property type="term" value="P:maturation of LSU-rRNA from tricistronic rRNA transcript (SSU-rRNA, 5.8S rRNA, LSU-rRNA)"/>
    <property type="evidence" value="ECO:0007669"/>
    <property type="project" value="UniProtKB-UniRule"/>
</dbReference>
<dbReference type="InterPro" id="IPR051092">
    <property type="entry name" value="FYVE_RhoGEF_PH"/>
</dbReference>
<dbReference type="SMART" id="SM00233">
    <property type="entry name" value="PH"/>
    <property type="match status" value="2"/>
</dbReference>
<dbReference type="PANTHER" id="PTHR12673">
    <property type="entry name" value="FACIOGENITAL DYSPLASIA PROTEIN"/>
    <property type="match status" value="1"/>
</dbReference>
<dbReference type="InterPro" id="IPR011993">
    <property type="entry name" value="PH-like_dom_sf"/>
</dbReference>
<dbReference type="SMART" id="SM00325">
    <property type="entry name" value="RhoGEF"/>
    <property type="match status" value="1"/>
</dbReference>
<evidence type="ECO:0000259" key="13">
    <source>
        <dbReference type="PROSITE" id="PS50115"/>
    </source>
</evidence>
<dbReference type="InterPro" id="IPR001680">
    <property type="entry name" value="WD40_rpt"/>
</dbReference>
<feature type="compositionally biased region" description="Basic and acidic residues" evidence="9">
    <location>
        <begin position="432"/>
        <end position="582"/>
    </location>
</feature>
<dbReference type="InterPro" id="IPR036872">
    <property type="entry name" value="CH_dom_sf"/>
</dbReference>
<dbReference type="SUPFAM" id="SSF57863">
    <property type="entry name" value="ArfGap/RecO-like zinc finger"/>
    <property type="match status" value="1"/>
</dbReference>
<dbReference type="PRINTS" id="PR00320">
    <property type="entry name" value="GPROTEINBRPT"/>
</dbReference>
<dbReference type="PANTHER" id="PTHR12673:SF245">
    <property type="entry name" value="DH DOMAIN-CONTAINING PROTEIN-RELATED"/>
    <property type="match status" value="1"/>
</dbReference>
<dbReference type="HAMAP" id="MF_03029">
    <property type="entry name" value="WDR12"/>
    <property type="match status" value="1"/>
</dbReference>
<dbReference type="InterPro" id="IPR000219">
    <property type="entry name" value="DH_dom"/>
</dbReference>
<comment type="caution">
    <text evidence="14">The sequence shown here is derived from an EMBL/GenBank/DDBJ whole genome shotgun (WGS) entry which is preliminary data.</text>
</comment>
<evidence type="ECO:0000256" key="9">
    <source>
        <dbReference type="SAM" id="MobiDB-lite"/>
    </source>
</evidence>
<sequence length="1819" mass="206809">MRMSGSERWNNIQSERFSAWINAQLSKRNLGIVDIQTDLCDGLMFIQLLEVVSGKSITRYTKNPKFISHKIDNISVALQFMETQMDIKTSGLYPNAIVEGNTRQILGMVWLIIQKCKSLGIEFEMADDPTGPKVYTGSSDEEDEELPPSPRTSNRSRPKSVYFSVNSGKLEENQFVKNDPMSPSKRHLFAPSEIAAQFKKDQIQVSSRPQTGYVTRQDVLQVRAKRTASALAAETASTTSHKEVSASPEKVPHKKSTGKIPGLFLSIISPSSREAKKKEEKRERNEPTTPRESPEEEKTEDSERTETSEEKTEESERTETSEEKTISSENVTPKEGEDDMQNFDATNVSTPREETVMHPVEKEEQVQEKHVEEKQEQKIEEKEEQKIEEGKKEEKEGSNTDDNPTSTYLDDKRETAQHFISKEEDVELTSIGREKVEESFEPAIEQREESTFRVEDVEIVEEERRETAPQEKEEEKRVEKEEEKEKTEELKEEEKRVEKEEEKEKTEELREEEKEEKSEGGQKEGRSEERQVETVKEEERGGIQEKTEEKREDGEEQQEKGEKEGEEKEEKAEVSPERKEESSGVSSTTTPTIEISPPPAATEIPPKTQDTVTPSTTSQTLAPVLDLRKIVTMQCIIRSFLRKLKMKNAARDRRRNEIAKEIRDSEAAYVNHLDVTVKFWLEPLRKSPDLCKASDVKIIFSQVEVIKNYNSLISQKVKERLSKWNNNVETKLGDIFLGLAEFLKVYTVYVNNYPKAFETMRECAKNSKFATFLEKTKFNVPECELLDLSSFLIKPIQRIPRYVLLLQELLQHTPPRHGDYNDIARALEKMKQVAGYVNDRKREAENLNQVFHVASNLTGKFDNLCAPHRRYIRRGYLTQMVEKTPKLRFCFLFNDILVCTKAKPKTTRWKRQSITNLLASANSPTSARQPANATVEEGDLGSLGLTFKYLFTIPLHLCQLHDLTEKVPTTEGFQFEISGAKKYIFRTTTNDEIHLTQMISWMDQIDDAVSQLFEQLISRQDDPKLKESGAAYSTDSRIDLNRPTFEGELHLRSSSWKRNFFVLKDQRLYLCRSKDDARAGKVKKVIPILCNCIAKLCILDREFSFQLGTSSCIYFLSAPSHTLLYQWMNLIRGVVTDQMNVLDVGTPKGTPNHSRSNSVVSYSSTTSSSEESIGDVLNRLRDNASNWHCADCGTKDPQWINITMGVLICTDCSGIHRRLGRAKIKSTQFGSWDVNALQSARNIDNRKANELYENDMPEYLKKPTERDSYATKNAWILEKYSGGSSSARRNSFKDMSQRPIMKDYEREGKLKRKMNQSEIECTLIITKQTMSIVSADNTTTQLEVAGASARELPGLEGWFQIHTKTDNYVLSAGSDLKMEGVDENETIEVRFITKLEPALTVTDKPFRVPLKLGRYGLSGVINHLLNSDSPRPFEFIVNDEFLRDTLEAFLKEKELSTEDLITIEYVEALKPPEHTATYEHPDWISSIAALATKRQLLSGSYDKVIRVWDMPTTKDSVLPTDSAVLTCTGHTDGITKITIFNEVDDVIGFVSASRDGSLRTWNVNVSDKQIINPHHCKGHSAAVQCVDVSPASLQLGKKFEGSLDFASGSWDKTHSSIMLWRVSPSGAGGSMKGEKRRKTTTEANGPRSKIVGHTNCVSDLTWYSEEEIASVSWDHTLRVWNVESGLQAQLKNLNTSINGVSYSGRHRMFLTAHVDAKIKSCDTRGDENQGPQFTSHKGPVSSVQWHPTRENYFVTSGLDQTVKVWDFRSSYPLYTIKEHKDKVLAAVWSVQNNEKDVSDILSGGADTQLRQHHVSTGRE</sequence>
<feature type="domain" description="PH" evidence="10">
    <location>
        <begin position="1042"/>
        <end position="1136"/>
    </location>
</feature>
<feature type="domain" description="Arf-GAP" evidence="13">
    <location>
        <begin position="1174"/>
        <end position="1280"/>
    </location>
</feature>
<dbReference type="OrthoDB" id="10251381at2759"/>